<proteinExistence type="predicted"/>
<gene>
    <name evidence="1" type="ORF">SAMN06265373_101329</name>
</gene>
<organism evidence="1 2">
    <name type="scientific">Shimia sagamensis</name>
    <dbReference type="NCBI Taxonomy" id="1566352"/>
    <lineage>
        <taxon>Bacteria</taxon>
        <taxon>Pseudomonadati</taxon>
        <taxon>Pseudomonadota</taxon>
        <taxon>Alphaproteobacteria</taxon>
        <taxon>Rhodobacterales</taxon>
        <taxon>Roseobacteraceae</taxon>
    </lineage>
</organism>
<accession>A0ABY1N802</accession>
<sequence length="298" mass="33503">MADTVLILGANGRFGRNAAQAFAKAGWNVRRFDRSRDKLREAVHGVQVIVNAWNPQYFDWATQVPRLHDEVIAAARLVDATVIVPGNVYVFGKGTPSPWGVTTPHQAQNPLGQIRREMERAYRFSEVRTIILRAGDFIDTEASGNWFDMIMTPKIGRGVLTYPGKRDVDHAWAYLPDLCRAAVMLAEKRDQLNRFEDVPFPGYTLTGNALTQALEQVLGQSLKVKSMAWWAIQLASPVWKLAPHLLEMRYLWNTPHRLDGARFKELLPEFAATELHKALASALPETAVPQKSMSTQTI</sequence>
<dbReference type="SUPFAM" id="SSF51735">
    <property type="entry name" value="NAD(P)-binding Rossmann-fold domains"/>
    <property type="match status" value="1"/>
</dbReference>
<comment type="caution">
    <text evidence="1">The sequence shown here is derived from an EMBL/GenBank/DDBJ whole genome shotgun (WGS) entry which is preliminary data.</text>
</comment>
<keyword evidence="2" id="KW-1185">Reference proteome</keyword>
<evidence type="ECO:0000313" key="2">
    <source>
        <dbReference type="Proteomes" id="UP001157961"/>
    </source>
</evidence>
<dbReference type="InterPro" id="IPR036291">
    <property type="entry name" value="NAD(P)-bd_dom_sf"/>
</dbReference>
<dbReference type="RefSeq" id="WP_283424191.1">
    <property type="nucleotide sequence ID" value="NZ_FXTY01000001.1"/>
</dbReference>
<evidence type="ECO:0000313" key="1">
    <source>
        <dbReference type="EMBL" id="SMP02902.1"/>
    </source>
</evidence>
<dbReference type="Gene3D" id="3.40.50.720">
    <property type="entry name" value="NAD(P)-binding Rossmann-like Domain"/>
    <property type="match status" value="1"/>
</dbReference>
<protein>
    <submittedName>
        <fullName evidence="1">dTDP-4-dehydrorhamnose reductase</fullName>
    </submittedName>
</protein>
<reference evidence="1 2" key="1">
    <citation type="submission" date="2017-05" db="EMBL/GenBank/DDBJ databases">
        <authorList>
            <person name="Varghese N."/>
            <person name="Submissions S."/>
        </authorList>
    </citation>
    <scope>NUCLEOTIDE SEQUENCE [LARGE SCALE GENOMIC DNA]</scope>
    <source>
        <strain evidence="1 2">DSM 29734</strain>
    </source>
</reference>
<name>A0ABY1N802_9RHOB</name>
<dbReference type="Proteomes" id="UP001157961">
    <property type="component" value="Unassembled WGS sequence"/>
</dbReference>
<dbReference type="EMBL" id="FXTY01000001">
    <property type="protein sequence ID" value="SMP02902.1"/>
    <property type="molecule type" value="Genomic_DNA"/>
</dbReference>